<proteinExistence type="inferred from homology"/>
<dbReference type="PANTHER" id="PTHR31580">
    <property type="entry name" value="FILAMENT-LIKE PLANT PROTEIN 4"/>
    <property type="match status" value="1"/>
</dbReference>
<protein>
    <recommendedName>
        <fullName evidence="7">Filament-like plant protein 7</fullName>
    </recommendedName>
</protein>
<evidence type="ECO:0000256" key="3">
    <source>
        <dbReference type="SAM" id="Coils"/>
    </source>
</evidence>
<dbReference type="InterPro" id="IPR008587">
    <property type="entry name" value="FPP_plant"/>
</dbReference>
<feature type="region of interest" description="Disordered" evidence="4">
    <location>
        <begin position="421"/>
        <end position="440"/>
    </location>
</feature>
<dbReference type="OrthoDB" id="1917992at2759"/>
<dbReference type="PANTHER" id="PTHR31580:SF22">
    <property type="entry name" value="FILAMENT-LIKE PLANT PROTEIN 7"/>
    <property type="match status" value="1"/>
</dbReference>
<keyword evidence="2 3" id="KW-0175">Coiled coil</keyword>
<gene>
    <name evidence="5" type="ORF">IFM89_036203</name>
</gene>
<feature type="compositionally biased region" description="Polar residues" evidence="4">
    <location>
        <begin position="737"/>
        <end position="751"/>
    </location>
</feature>
<dbReference type="Proteomes" id="UP000631114">
    <property type="component" value="Unassembled WGS sequence"/>
</dbReference>
<evidence type="ECO:0000256" key="1">
    <source>
        <dbReference type="ARBA" id="ARBA00005921"/>
    </source>
</evidence>
<dbReference type="Pfam" id="PF05911">
    <property type="entry name" value="FPP"/>
    <property type="match status" value="1"/>
</dbReference>
<evidence type="ECO:0008006" key="7">
    <source>
        <dbReference type="Google" id="ProtNLM"/>
    </source>
</evidence>
<evidence type="ECO:0000313" key="5">
    <source>
        <dbReference type="EMBL" id="KAF9623067.1"/>
    </source>
</evidence>
<comment type="caution">
    <text evidence="5">The sequence shown here is derived from an EMBL/GenBank/DDBJ whole genome shotgun (WGS) entry which is preliminary data.</text>
</comment>
<feature type="compositionally biased region" description="Polar residues" evidence="4">
    <location>
        <begin position="576"/>
        <end position="589"/>
    </location>
</feature>
<accession>A0A835IUU3</accession>
<feature type="region of interest" description="Disordered" evidence="4">
    <location>
        <begin position="726"/>
        <end position="751"/>
    </location>
</feature>
<dbReference type="AlphaFoldDB" id="A0A835IUU3"/>
<feature type="region of interest" description="Disordered" evidence="4">
    <location>
        <begin position="378"/>
        <end position="405"/>
    </location>
</feature>
<reference evidence="5 6" key="1">
    <citation type="submission" date="2020-10" db="EMBL/GenBank/DDBJ databases">
        <title>The Coptis chinensis genome and diversification of protoberbering-type alkaloids.</title>
        <authorList>
            <person name="Wang B."/>
            <person name="Shu S."/>
            <person name="Song C."/>
            <person name="Liu Y."/>
        </authorList>
    </citation>
    <scope>NUCLEOTIDE SEQUENCE [LARGE SCALE GENOMIC DNA]</scope>
    <source>
        <strain evidence="5">HL-2020</strain>
        <tissue evidence="5">Leaf</tissue>
    </source>
</reference>
<feature type="coiled-coil region" evidence="3">
    <location>
        <begin position="150"/>
        <end position="235"/>
    </location>
</feature>
<feature type="compositionally biased region" description="Low complexity" evidence="4">
    <location>
        <begin position="393"/>
        <end position="402"/>
    </location>
</feature>
<sequence length="1087" mass="122592">MDHKAWLWRKKSSEKTIVASDKVNVPSMVHGDETHGADRAVELQKSVDSLNEKLSYVLSECKAKDDLATQHAKAEKEALAGWEKTKAEAVSLRQDLDKALQQRVIAEEQISHLDAALKECMQQLRFVREEQEQRIHDAVMKTSREQEKVQKVLEQKLTETNRRFSKLEAENTHQSTTIQIKEKLIEDMRGRNSQADADLSALKTRLDSMQKDNASMNYELRMLEKELEIRNEEREFNRRSADASHKQHLESVKKIAKLETECQRLRVLVRKRLPGPAALARMKNEVDMLGNQAGTRTRLTPPMGGSMVKDSPQENSPGSPNKKVNYLIERLCDIEEENKTLKEEVSKKTNELESSRIMCTHTASKLSEVEAQLAELSKGNTTTRELPKKISASRRFSSTSESDFNASEDAKSWASSFLPELENARNERPRGPPLYKNAGGSDMSLMDDFVEMEKLAIVCMDTSLGDSNVSSEEANGKELVPVSDNYSGLTYKNQKLQPKDTSVGKYPDWLQKILRMVLEQNRVTLRSPDDIIKDIKVALADMNCMSPGEVDDEKEKLSLSSPSKPPHISGYISWRPPNSSPTENSSDPVSGTRVFSKEISTEQLRSGLNDSICKMIELIEGINQQSLKDFSGEQILSEENENPLPNGNVITSTGYTYRVFQWKSIELSCILQSFGHACNDLLNGKAGIENFARELSLTFEWIMNHCFSLQDVSSMRDTIKKHFDWDESRSESEHGNGMNSFSETGNPQRTNEQSSCLASFVALNAKNPMSQMEEMLSSLNEENRRLKEELNKVGVGKKDLEVSLQSATDRIGALMIELQKAEKGPAYLQTEVETLKASKQMLEDQIESYKLLNEDLSVQLTVVRVELNEVRKKFSSLEVELEEKSNSCFKLETTCLEQQLQLESETKNEQKHDSEQMERQLQNGWEISAASEKLAECQETILNLGKQLKALASPREPVLLDKVVPVTPSTIISNKTHRSSLLDQILAEKDIDPNDLESPKMKEIICTMDTQRTCSNPSDNLYACQAPNKPTKSLNHFTGSNKAMYKSDTAAGILAIVPVQKRGGGISLLRKLLSRRKRESSKKMSHR</sequence>
<dbReference type="EMBL" id="JADFTS010000002">
    <property type="protein sequence ID" value="KAF9623067.1"/>
    <property type="molecule type" value="Genomic_DNA"/>
</dbReference>
<comment type="similarity">
    <text evidence="1">Belongs to the FPP family.</text>
</comment>
<organism evidence="5 6">
    <name type="scientific">Coptis chinensis</name>
    <dbReference type="NCBI Taxonomy" id="261450"/>
    <lineage>
        <taxon>Eukaryota</taxon>
        <taxon>Viridiplantae</taxon>
        <taxon>Streptophyta</taxon>
        <taxon>Embryophyta</taxon>
        <taxon>Tracheophyta</taxon>
        <taxon>Spermatophyta</taxon>
        <taxon>Magnoliopsida</taxon>
        <taxon>Ranunculales</taxon>
        <taxon>Ranunculaceae</taxon>
        <taxon>Coptidoideae</taxon>
        <taxon>Coptis</taxon>
    </lineage>
</organism>
<feature type="region of interest" description="Disordered" evidence="4">
    <location>
        <begin position="546"/>
        <end position="594"/>
    </location>
</feature>
<feature type="region of interest" description="Disordered" evidence="4">
    <location>
        <begin position="294"/>
        <end position="323"/>
    </location>
</feature>
<keyword evidence="6" id="KW-1185">Reference proteome</keyword>
<evidence type="ECO:0000256" key="2">
    <source>
        <dbReference type="ARBA" id="ARBA00023054"/>
    </source>
</evidence>
<evidence type="ECO:0000313" key="6">
    <source>
        <dbReference type="Proteomes" id="UP000631114"/>
    </source>
</evidence>
<name>A0A835IUU3_9MAGN</name>
<feature type="coiled-coil region" evidence="3">
    <location>
        <begin position="89"/>
        <end position="116"/>
    </location>
</feature>
<feature type="coiled-coil region" evidence="3">
    <location>
        <begin position="832"/>
        <end position="887"/>
    </location>
</feature>
<evidence type="ECO:0000256" key="4">
    <source>
        <dbReference type="SAM" id="MobiDB-lite"/>
    </source>
</evidence>